<keyword evidence="1" id="KW-1133">Transmembrane helix</keyword>
<feature type="transmembrane region" description="Helical" evidence="1">
    <location>
        <begin position="140"/>
        <end position="158"/>
    </location>
</feature>
<keyword evidence="3" id="KW-1185">Reference proteome</keyword>
<dbReference type="Proteomes" id="UP000283530">
    <property type="component" value="Unassembled WGS sequence"/>
</dbReference>
<dbReference type="STRING" id="337451.A0A443P8F9"/>
<accession>A0A443P8F9</accession>
<evidence type="ECO:0000313" key="3">
    <source>
        <dbReference type="Proteomes" id="UP000283530"/>
    </source>
</evidence>
<keyword evidence="1" id="KW-0472">Membrane</keyword>
<sequence length="213" mass="23594">MTTTIKIRIWEVSLYTVCSADFLAWVINSAHWDQGSILPAGNARLFRISCELGEPPGLGSWPCPLKVLVKGNVPVRRSVELGQTLRSVKRRARSSTELGHITELGHDTGLGQDTDLGLSIVLAGWLPVPQMSFYNVIKHFIQSLPTVLAIFLMAFYSLDYFHQASKAALISFYETLRIEFGSDVERTIATPGVVGLNRGCPKGNFCPKKARCW</sequence>
<proteinExistence type="predicted"/>
<gene>
    <name evidence="2" type="ORF">CKAN_01594600</name>
</gene>
<keyword evidence="1" id="KW-0812">Transmembrane</keyword>
<dbReference type="AlphaFoldDB" id="A0A443P8F9"/>
<evidence type="ECO:0000313" key="2">
    <source>
        <dbReference type="EMBL" id="RWR87016.1"/>
    </source>
</evidence>
<comment type="caution">
    <text evidence="2">The sequence shown here is derived from an EMBL/GenBank/DDBJ whole genome shotgun (WGS) entry which is preliminary data.</text>
</comment>
<name>A0A443P8F9_9MAGN</name>
<dbReference type="EMBL" id="QPKB01000006">
    <property type="protein sequence ID" value="RWR87016.1"/>
    <property type="molecule type" value="Genomic_DNA"/>
</dbReference>
<evidence type="ECO:0000256" key="1">
    <source>
        <dbReference type="SAM" id="Phobius"/>
    </source>
</evidence>
<reference evidence="2 3" key="1">
    <citation type="journal article" date="2019" name="Nat. Plants">
        <title>Stout camphor tree genome fills gaps in understanding of flowering plant genome evolution.</title>
        <authorList>
            <person name="Chaw S.M."/>
            <person name="Liu Y.C."/>
            <person name="Wu Y.W."/>
            <person name="Wang H.Y."/>
            <person name="Lin C.I."/>
            <person name="Wu C.S."/>
            <person name="Ke H.M."/>
            <person name="Chang L.Y."/>
            <person name="Hsu C.Y."/>
            <person name="Yang H.T."/>
            <person name="Sudianto E."/>
            <person name="Hsu M.H."/>
            <person name="Wu K.P."/>
            <person name="Wang L.N."/>
            <person name="Leebens-Mack J.H."/>
            <person name="Tsai I.J."/>
        </authorList>
    </citation>
    <scope>NUCLEOTIDE SEQUENCE [LARGE SCALE GENOMIC DNA]</scope>
    <source>
        <strain evidence="3">cv. Chaw 1501</strain>
        <tissue evidence="2">Young leaves</tissue>
    </source>
</reference>
<organism evidence="2 3">
    <name type="scientific">Cinnamomum micranthum f. kanehirae</name>
    <dbReference type="NCBI Taxonomy" id="337451"/>
    <lineage>
        <taxon>Eukaryota</taxon>
        <taxon>Viridiplantae</taxon>
        <taxon>Streptophyta</taxon>
        <taxon>Embryophyta</taxon>
        <taxon>Tracheophyta</taxon>
        <taxon>Spermatophyta</taxon>
        <taxon>Magnoliopsida</taxon>
        <taxon>Magnoliidae</taxon>
        <taxon>Laurales</taxon>
        <taxon>Lauraceae</taxon>
        <taxon>Cinnamomum</taxon>
    </lineage>
</organism>
<protein>
    <submittedName>
        <fullName evidence="2">11-beta-hydroxysteroid dehydrogenase 1B</fullName>
    </submittedName>
</protein>